<feature type="region of interest" description="Disordered" evidence="1">
    <location>
        <begin position="1"/>
        <end position="97"/>
    </location>
</feature>
<reference evidence="2 3" key="1">
    <citation type="submission" date="2023-08" db="EMBL/GenBank/DDBJ databases">
        <title>Microbacterium aquilitoris sp. nov. and Microbacterium gwkjibeachense sp. nov., isolated from beach.</title>
        <authorList>
            <person name="Lee S.D."/>
            <person name="Yang H."/>
            <person name="Kim I."/>
        </authorList>
    </citation>
    <scope>NUCLEOTIDE SEQUENCE [LARGE SCALE GENOMIC DNA]</scope>
    <source>
        <strain evidence="2 3">KSW-18</strain>
    </source>
</reference>
<accession>A0ABU3GM15</accession>
<proteinExistence type="predicted"/>
<feature type="compositionally biased region" description="Basic and acidic residues" evidence="1">
    <location>
        <begin position="63"/>
        <end position="76"/>
    </location>
</feature>
<name>A0ABU3GM15_9MICO</name>
<evidence type="ECO:0000313" key="2">
    <source>
        <dbReference type="EMBL" id="MDT3331410.1"/>
    </source>
</evidence>
<gene>
    <name evidence="2" type="ORF">Q9S78_12095</name>
</gene>
<sequence>MSKDTERSFGILPAPSWHRPFLRYITDPGDGVQDPGDQPEPGADDPEEPQGTEETTDWKAQARKWERQAKENKTAADELAALKQSQMTEDEKRAERLASLESENAALKAEKQIAAWKSEIASDAGIPAAALRGSTRDELEAHAKELQTLIPKKPAPTSPAFARVNQGDGVQESTSPGLGTLRAAYADSDK</sequence>
<feature type="compositionally biased region" description="Low complexity" evidence="1">
    <location>
        <begin position="27"/>
        <end position="41"/>
    </location>
</feature>
<protein>
    <submittedName>
        <fullName evidence="2">Uncharacterized protein</fullName>
    </submittedName>
</protein>
<dbReference type="EMBL" id="JAUZVT010000002">
    <property type="protein sequence ID" value="MDT3331410.1"/>
    <property type="molecule type" value="Genomic_DNA"/>
</dbReference>
<organism evidence="2 3">
    <name type="scientific">Microbacterium aquilitoris</name>
    <dbReference type="NCBI Taxonomy" id="3067307"/>
    <lineage>
        <taxon>Bacteria</taxon>
        <taxon>Bacillati</taxon>
        <taxon>Actinomycetota</taxon>
        <taxon>Actinomycetes</taxon>
        <taxon>Micrococcales</taxon>
        <taxon>Microbacteriaceae</taxon>
        <taxon>Microbacterium</taxon>
    </lineage>
</organism>
<comment type="caution">
    <text evidence="2">The sequence shown here is derived from an EMBL/GenBank/DDBJ whole genome shotgun (WGS) entry which is preliminary data.</text>
</comment>
<evidence type="ECO:0000313" key="3">
    <source>
        <dbReference type="Proteomes" id="UP001262835"/>
    </source>
</evidence>
<dbReference type="RefSeq" id="WP_311870420.1">
    <property type="nucleotide sequence ID" value="NZ_JAUZVT010000002.1"/>
</dbReference>
<feature type="compositionally biased region" description="Acidic residues" evidence="1">
    <location>
        <begin position="42"/>
        <end position="55"/>
    </location>
</feature>
<dbReference type="Proteomes" id="UP001262835">
    <property type="component" value="Unassembled WGS sequence"/>
</dbReference>
<feature type="region of interest" description="Disordered" evidence="1">
    <location>
        <begin position="148"/>
        <end position="190"/>
    </location>
</feature>
<evidence type="ECO:0000256" key="1">
    <source>
        <dbReference type="SAM" id="MobiDB-lite"/>
    </source>
</evidence>
<keyword evidence="3" id="KW-1185">Reference proteome</keyword>